<name>A0A8H4PN56_9HYPO</name>
<dbReference type="InterPro" id="IPR025256">
    <property type="entry name" value="TM7S3/TM198-like_dom"/>
</dbReference>
<feature type="transmembrane region" description="Helical" evidence="6">
    <location>
        <begin position="186"/>
        <end position="206"/>
    </location>
</feature>
<dbReference type="Pfam" id="PF13886">
    <property type="entry name" value="TM7S3_TM198"/>
    <property type="match status" value="1"/>
</dbReference>
<feature type="region of interest" description="Disordered" evidence="5">
    <location>
        <begin position="546"/>
        <end position="737"/>
    </location>
</feature>
<evidence type="ECO:0000256" key="1">
    <source>
        <dbReference type="ARBA" id="ARBA00004141"/>
    </source>
</evidence>
<evidence type="ECO:0000256" key="5">
    <source>
        <dbReference type="SAM" id="MobiDB-lite"/>
    </source>
</evidence>
<evidence type="ECO:0000256" key="7">
    <source>
        <dbReference type="SAM" id="SignalP"/>
    </source>
</evidence>
<evidence type="ECO:0000259" key="8">
    <source>
        <dbReference type="Pfam" id="PF13886"/>
    </source>
</evidence>
<keyword evidence="7" id="KW-0732">Signal</keyword>
<feature type="compositionally biased region" description="Basic and acidic residues" evidence="5">
    <location>
        <begin position="586"/>
        <end position="595"/>
    </location>
</feature>
<feature type="signal peptide" evidence="7">
    <location>
        <begin position="1"/>
        <end position="23"/>
    </location>
</feature>
<accession>A0A8H4PN56</accession>
<feature type="compositionally biased region" description="Basic and acidic residues" evidence="5">
    <location>
        <begin position="770"/>
        <end position="781"/>
    </location>
</feature>
<proteinExistence type="predicted"/>
<keyword evidence="10" id="KW-1185">Reference proteome</keyword>
<feature type="compositionally biased region" description="Low complexity" evidence="5">
    <location>
        <begin position="88"/>
        <end position="104"/>
    </location>
</feature>
<evidence type="ECO:0000256" key="3">
    <source>
        <dbReference type="ARBA" id="ARBA00022989"/>
    </source>
</evidence>
<feature type="region of interest" description="Disordered" evidence="5">
    <location>
        <begin position="770"/>
        <end position="872"/>
    </location>
</feature>
<feature type="transmembrane region" description="Helical" evidence="6">
    <location>
        <begin position="213"/>
        <end position="234"/>
    </location>
</feature>
<sequence>MLPRTPRLWALFLLALALQLAVAHSFNQLDTRQDGDSGSRIRPAPEASPEPNDSDFRNRDGDFTNGASPSTTEAPRRTASITSKRSSDSPSSTSPGTAASATGDPGNPMFVNATISAGQLPLAPEITPGWGVSGVIMLLTGLTYTLVGIKNRWIHTFFSTAYMTALGVAVLIVYVMTVPVSNAVQGGYVVAVVMSGCAVGVASMFFKELTEGLGCALGGFSVSMWLLCLVPGGLLRPVPSKAIFISSFTLVGFAFYFSRWTRDWALIITIAFSGATVTVLGLDCFTRAGLKEFWAYIWDVNGNLFPLGADTYPVTKGIRVESAAIVIIFLMGIISQIKLWRIVREKREKRAVERAEGQRNLELEEENVGRQIEEVNARERRQWERVYGHGLSGSGTDSRMSDLGDVGSEKKLRDSHTASYKLRSSVEAMDTAMSESDQSRCGHNPLMAAEDTRDGKVTVRVGVDDVPDTPTDVGEYLDEKGQSMAERQAVTTPSYHHSQRTATSKRVSQAQTVTEAPEVVPLPFCVPAHEESRLEDDRSSIATFAADDAERYPAESPAEPPQRRSLAKRLSRGSLSLLRSISQMSGREDPAHDSGESMQELVVSKSHRLDDDNESLAATIDGESVSGDDARSVPSMNARRSIEIHAELSDGLEQPGEGDAHKPRSMSPTGPPRNETPAALDGKLVAALPDTDSGSAEQPSRDAAEGPDAAVPQDKAKSTTSASSTPASLTKDRLPCSLSRVAMSYRTNEWAKHLGYADTPDLDELRVTEPARPVKADKERSVPVNVTELQKRADEGTPEPVMIRSDSRASNVSYVPSVSRHTPRRERPSSMVAQERDSAARSQGTTPVVAGSMGLVRSTSSSTQIRKSSSGFKPAVAAAAVAEPIPEERPAAGHVASLSGNEMFPRSPPPVVPGVVSYNSPQTLIGQRDMFLRSKSQGNLIGSAQEPGLGPASDAASVYSSSMYAADPDDIPLSQRKQIMRQSSLMSLVQPSASQVRMSSAGFESNDNLPFNSHQPRRVSALPAQNVRDAQLANFRQSVQQDLRSGTPVMSSSGRETPFAPASLLANREADVQRNIEMQRNVLMGQKEAEAQRKESQRREKEFADRAFDERMRTGDLLEAHRDAMRKMQKGAGER</sequence>
<feature type="compositionally biased region" description="Low complexity" evidence="5">
    <location>
        <begin position="718"/>
        <end position="729"/>
    </location>
</feature>
<feature type="compositionally biased region" description="Polar residues" evidence="5">
    <location>
        <begin position="489"/>
        <end position="514"/>
    </location>
</feature>
<dbReference type="OrthoDB" id="102260at2759"/>
<dbReference type="PANTHER" id="PTHR39469:SF1">
    <property type="entry name" value="DUF4203 DOMAIN-CONTAINING PROTEIN"/>
    <property type="match status" value="1"/>
</dbReference>
<evidence type="ECO:0000313" key="10">
    <source>
        <dbReference type="Proteomes" id="UP000557566"/>
    </source>
</evidence>
<evidence type="ECO:0000256" key="2">
    <source>
        <dbReference type="ARBA" id="ARBA00022692"/>
    </source>
</evidence>
<keyword evidence="3 6" id="KW-1133">Transmembrane helix</keyword>
<feature type="compositionally biased region" description="Low complexity" evidence="5">
    <location>
        <begin position="857"/>
        <end position="872"/>
    </location>
</feature>
<comment type="caution">
    <text evidence="9">The sequence shown here is derived from an EMBL/GenBank/DDBJ whole genome shotgun (WGS) entry which is preliminary data.</text>
</comment>
<evidence type="ECO:0000256" key="4">
    <source>
        <dbReference type="ARBA" id="ARBA00023136"/>
    </source>
</evidence>
<feature type="region of interest" description="Disordered" evidence="5">
    <location>
        <begin position="1085"/>
        <end position="1108"/>
    </location>
</feature>
<feature type="transmembrane region" description="Helical" evidence="6">
    <location>
        <begin position="161"/>
        <end position="180"/>
    </location>
</feature>
<dbReference type="PANTHER" id="PTHR39469">
    <property type="entry name" value="CHROMOSOME 1, WHOLE GENOME SHOTGUN SEQUENCE"/>
    <property type="match status" value="1"/>
</dbReference>
<organism evidence="9 10">
    <name type="scientific">Ophiocordyceps sinensis</name>
    <dbReference type="NCBI Taxonomy" id="72228"/>
    <lineage>
        <taxon>Eukaryota</taxon>
        <taxon>Fungi</taxon>
        <taxon>Dikarya</taxon>
        <taxon>Ascomycota</taxon>
        <taxon>Pezizomycotina</taxon>
        <taxon>Sordariomycetes</taxon>
        <taxon>Hypocreomycetidae</taxon>
        <taxon>Hypocreales</taxon>
        <taxon>Ophiocordycipitaceae</taxon>
        <taxon>Ophiocordyceps</taxon>
    </lineage>
</organism>
<feature type="compositionally biased region" description="Polar residues" evidence="5">
    <location>
        <begin position="808"/>
        <end position="820"/>
    </location>
</feature>
<comment type="subcellular location">
    <subcellularLocation>
        <location evidence="1">Membrane</location>
        <topology evidence="1">Multi-pass membrane protein</topology>
    </subcellularLocation>
</comment>
<feature type="region of interest" description="Disordered" evidence="5">
    <location>
        <begin position="30"/>
        <end position="105"/>
    </location>
</feature>
<feature type="region of interest" description="Disordered" evidence="5">
    <location>
        <begin position="389"/>
        <end position="418"/>
    </location>
</feature>
<feature type="compositionally biased region" description="Basic and acidic residues" evidence="5">
    <location>
        <begin position="399"/>
        <end position="416"/>
    </location>
</feature>
<feature type="domain" description="TM7S3/TM198-like" evidence="8">
    <location>
        <begin position="134"/>
        <end position="337"/>
    </location>
</feature>
<keyword evidence="2 6" id="KW-0812">Transmembrane</keyword>
<feature type="region of interest" description="Disordered" evidence="5">
    <location>
        <begin position="483"/>
        <end position="514"/>
    </location>
</feature>
<feature type="chain" id="PRO_5034552001" description="TM7S3/TM198-like domain-containing protein" evidence="7">
    <location>
        <begin position="24"/>
        <end position="1135"/>
    </location>
</feature>
<feature type="compositionally biased region" description="Polar residues" evidence="5">
    <location>
        <begin position="65"/>
        <end position="84"/>
    </location>
</feature>
<keyword evidence="4 6" id="KW-0472">Membrane</keyword>
<dbReference type="GO" id="GO:0016020">
    <property type="term" value="C:membrane"/>
    <property type="evidence" value="ECO:0007669"/>
    <property type="project" value="UniProtKB-SubCell"/>
</dbReference>
<reference evidence="9 10" key="1">
    <citation type="journal article" date="2020" name="Genome Biol. Evol.">
        <title>A new high-quality draft genome assembly of the Chinese cordyceps Ophiocordyceps sinensis.</title>
        <authorList>
            <person name="Shu R."/>
            <person name="Zhang J."/>
            <person name="Meng Q."/>
            <person name="Zhang H."/>
            <person name="Zhou G."/>
            <person name="Li M."/>
            <person name="Wu P."/>
            <person name="Zhao Y."/>
            <person name="Chen C."/>
            <person name="Qin Q."/>
        </authorList>
    </citation>
    <scope>NUCLEOTIDE SEQUENCE [LARGE SCALE GENOMIC DNA]</scope>
    <source>
        <strain evidence="9 10">IOZ07</strain>
    </source>
</reference>
<dbReference type="AlphaFoldDB" id="A0A8H4PN56"/>
<feature type="compositionally biased region" description="Basic and acidic residues" evidence="5">
    <location>
        <begin position="1087"/>
        <end position="1108"/>
    </location>
</feature>
<feature type="transmembrane region" description="Helical" evidence="6">
    <location>
        <begin position="264"/>
        <end position="282"/>
    </location>
</feature>
<evidence type="ECO:0000313" key="9">
    <source>
        <dbReference type="EMBL" id="KAF4506801.1"/>
    </source>
</evidence>
<gene>
    <name evidence="9" type="ORF">G6O67_006846</name>
</gene>
<protein>
    <recommendedName>
        <fullName evidence="8">TM7S3/TM198-like domain-containing protein</fullName>
    </recommendedName>
</protein>
<feature type="transmembrane region" description="Helical" evidence="6">
    <location>
        <begin position="130"/>
        <end position="149"/>
    </location>
</feature>
<evidence type="ECO:0000256" key="6">
    <source>
        <dbReference type="SAM" id="Phobius"/>
    </source>
</evidence>
<dbReference type="EMBL" id="JAAVMX010000007">
    <property type="protein sequence ID" value="KAF4506801.1"/>
    <property type="molecule type" value="Genomic_DNA"/>
</dbReference>
<feature type="transmembrane region" description="Helical" evidence="6">
    <location>
        <begin position="240"/>
        <end position="257"/>
    </location>
</feature>
<dbReference type="Proteomes" id="UP000557566">
    <property type="component" value="Unassembled WGS sequence"/>
</dbReference>